<name>A0ABR5JXH2_9BACI</name>
<dbReference type="Pfam" id="PF13350">
    <property type="entry name" value="Y_phosphatase3"/>
    <property type="match status" value="1"/>
</dbReference>
<comment type="caution">
    <text evidence="2">The sequence shown here is derived from an EMBL/GenBank/DDBJ whole genome shotgun (WGS) entry which is preliminary data.</text>
</comment>
<evidence type="ECO:0000313" key="3">
    <source>
        <dbReference type="Proteomes" id="UP000050668"/>
    </source>
</evidence>
<evidence type="ECO:0000313" key="2">
    <source>
        <dbReference type="EMBL" id="KOS66941.1"/>
    </source>
</evidence>
<proteinExistence type="inferred from homology"/>
<dbReference type="PANTHER" id="PTHR31126">
    <property type="entry name" value="TYROSINE-PROTEIN PHOSPHATASE"/>
    <property type="match status" value="1"/>
</dbReference>
<dbReference type="InterPro" id="IPR026893">
    <property type="entry name" value="Tyr/Ser_Pase_IphP-type"/>
</dbReference>
<comment type="similarity">
    <text evidence="1">Belongs to the protein-tyrosine phosphatase family.</text>
</comment>
<sequence length="259" mass="29934">MRQFDMQVIPFEAVYNFRDMGGYKTKDGRFVKDGLFYRSAALGKMTTADKEQFETLGIKTIFDYRDDHEAQSNPNPIFLNTKYIQIPAKGNHAFEMPTNAEKTMGRQNFYKVINPDMFRDFYAQMPFNNASFKALMATIQQPENLGLVHHCAVGKDRTGIGGALILLALDVPEETIMQDYLDTNIHLRPMVERMTQAIQHDFNDKELQQFHALMSAREDYLQAAFNEMDVRYGSKATFLEQEFALTKEKREQLQAYCLS</sequence>
<reference evidence="3" key="1">
    <citation type="submission" date="2015-07" db="EMBL/GenBank/DDBJ databases">
        <title>Fjat-14205 dsm 2895.</title>
        <authorList>
            <person name="Liu B."/>
            <person name="Wang J."/>
            <person name="Zhu Y."/>
            <person name="Liu G."/>
            <person name="Chen Q."/>
            <person name="Chen Z."/>
            <person name="Lan J."/>
            <person name="Che J."/>
            <person name="Ge C."/>
            <person name="Shi H."/>
            <person name="Pan Z."/>
            <person name="Liu X."/>
        </authorList>
    </citation>
    <scope>NUCLEOTIDE SEQUENCE [LARGE SCALE GENOMIC DNA]</scope>
    <source>
        <strain evidence="3">DSM 25560</strain>
    </source>
</reference>
<organism evidence="2 3">
    <name type="scientific">Lysinibacillus contaminans</name>
    <dbReference type="NCBI Taxonomy" id="1293441"/>
    <lineage>
        <taxon>Bacteria</taxon>
        <taxon>Bacillati</taxon>
        <taxon>Bacillota</taxon>
        <taxon>Bacilli</taxon>
        <taxon>Bacillales</taxon>
        <taxon>Bacillaceae</taxon>
        <taxon>Lysinibacillus</taxon>
    </lineage>
</organism>
<protein>
    <submittedName>
        <fullName evidence="2">Protein tyrosine phosphatase</fullName>
    </submittedName>
</protein>
<dbReference type="InterPro" id="IPR029021">
    <property type="entry name" value="Prot-tyrosine_phosphatase-like"/>
</dbReference>
<accession>A0ABR5JXH2</accession>
<dbReference type="RefSeq" id="WP_053584898.1">
    <property type="nucleotide sequence ID" value="NZ_LGRV01000005.1"/>
</dbReference>
<evidence type="ECO:0000256" key="1">
    <source>
        <dbReference type="ARBA" id="ARBA00009580"/>
    </source>
</evidence>
<dbReference type="Proteomes" id="UP000050668">
    <property type="component" value="Unassembled WGS sequence"/>
</dbReference>
<dbReference type="EMBL" id="LGRV01000005">
    <property type="protein sequence ID" value="KOS66941.1"/>
    <property type="molecule type" value="Genomic_DNA"/>
</dbReference>
<keyword evidence="3" id="KW-1185">Reference proteome</keyword>
<dbReference type="Gene3D" id="3.90.190.10">
    <property type="entry name" value="Protein tyrosine phosphatase superfamily"/>
    <property type="match status" value="1"/>
</dbReference>
<dbReference type="PANTHER" id="PTHR31126:SF1">
    <property type="entry name" value="TYROSINE SPECIFIC PROTEIN PHOSPHATASES DOMAIN-CONTAINING PROTEIN"/>
    <property type="match status" value="1"/>
</dbReference>
<dbReference type="SUPFAM" id="SSF52799">
    <property type="entry name" value="(Phosphotyrosine protein) phosphatases II"/>
    <property type="match status" value="1"/>
</dbReference>
<gene>
    <name evidence="2" type="ORF">AEA09_15695</name>
</gene>